<feature type="region of interest" description="Disordered" evidence="1">
    <location>
        <begin position="40"/>
        <end position="64"/>
    </location>
</feature>
<dbReference type="Proteomes" id="UP000076502">
    <property type="component" value="Unassembled WGS sequence"/>
</dbReference>
<dbReference type="AlphaFoldDB" id="A0A154PM78"/>
<protein>
    <submittedName>
        <fullName evidence="2">Uncharacterized protein</fullName>
    </submittedName>
</protein>
<sequence length="64" mass="7097">MHRACTYGRTCWGERTRADSPRAHSSVLIDVYGVSGFRVDSRDVSGSHEREKRGGTLAGRRSSD</sequence>
<dbReference type="EMBL" id="KQ434978">
    <property type="protein sequence ID" value="KZC12985.1"/>
    <property type="molecule type" value="Genomic_DNA"/>
</dbReference>
<evidence type="ECO:0000256" key="1">
    <source>
        <dbReference type="SAM" id="MobiDB-lite"/>
    </source>
</evidence>
<evidence type="ECO:0000313" key="3">
    <source>
        <dbReference type="Proteomes" id="UP000076502"/>
    </source>
</evidence>
<accession>A0A154PM78</accession>
<keyword evidence="3" id="KW-1185">Reference proteome</keyword>
<organism evidence="2 3">
    <name type="scientific">Dufourea novaeangliae</name>
    <name type="common">Sweat bee</name>
    <dbReference type="NCBI Taxonomy" id="178035"/>
    <lineage>
        <taxon>Eukaryota</taxon>
        <taxon>Metazoa</taxon>
        <taxon>Ecdysozoa</taxon>
        <taxon>Arthropoda</taxon>
        <taxon>Hexapoda</taxon>
        <taxon>Insecta</taxon>
        <taxon>Pterygota</taxon>
        <taxon>Neoptera</taxon>
        <taxon>Endopterygota</taxon>
        <taxon>Hymenoptera</taxon>
        <taxon>Apocrita</taxon>
        <taxon>Aculeata</taxon>
        <taxon>Apoidea</taxon>
        <taxon>Anthophila</taxon>
        <taxon>Halictidae</taxon>
        <taxon>Rophitinae</taxon>
        <taxon>Dufourea</taxon>
    </lineage>
</organism>
<proteinExistence type="predicted"/>
<evidence type="ECO:0000313" key="2">
    <source>
        <dbReference type="EMBL" id="KZC12985.1"/>
    </source>
</evidence>
<feature type="compositionally biased region" description="Basic and acidic residues" evidence="1">
    <location>
        <begin position="40"/>
        <end position="54"/>
    </location>
</feature>
<reference evidence="2 3" key="1">
    <citation type="submission" date="2015-07" db="EMBL/GenBank/DDBJ databases">
        <title>The genome of Dufourea novaeangliae.</title>
        <authorList>
            <person name="Pan H."/>
            <person name="Kapheim K."/>
        </authorList>
    </citation>
    <scope>NUCLEOTIDE SEQUENCE [LARGE SCALE GENOMIC DNA]</scope>
    <source>
        <strain evidence="2">0120121106</strain>
        <tissue evidence="2">Whole body</tissue>
    </source>
</reference>
<gene>
    <name evidence="2" type="ORF">WN55_04882</name>
</gene>
<name>A0A154PM78_DUFNO</name>